<comment type="caution">
    <text evidence="1">The sequence shown here is derived from an EMBL/GenBank/DDBJ whole genome shotgun (WGS) entry which is preliminary data.</text>
</comment>
<evidence type="ECO:0000313" key="2">
    <source>
        <dbReference type="Proteomes" id="UP001054945"/>
    </source>
</evidence>
<accession>A0AAV4Q5I8</accession>
<organism evidence="1 2">
    <name type="scientific">Caerostris extrusa</name>
    <name type="common">Bark spider</name>
    <name type="synonym">Caerostris bankana</name>
    <dbReference type="NCBI Taxonomy" id="172846"/>
    <lineage>
        <taxon>Eukaryota</taxon>
        <taxon>Metazoa</taxon>
        <taxon>Ecdysozoa</taxon>
        <taxon>Arthropoda</taxon>
        <taxon>Chelicerata</taxon>
        <taxon>Arachnida</taxon>
        <taxon>Araneae</taxon>
        <taxon>Araneomorphae</taxon>
        <taxon>Entelegynae</taxon>
        <taxon>Araneoidea</taxon>
        <taxon>Araneidae</taxon>
        <taxon>Caerostris</taxon>
    </lineage>
</organism>
<evidence type="ECO:0000313" key="1">
    <source>
        <dbReference type="EMBL" id="GIY04300.1"/>
    </source>
</evidence>
<keyword evidence="2" id="KW-1185">Reference proteome</keyword>
<reference evidence="1 2" key="1">
    <citation type="submission" date="2021-06" db="EMBL/GenBank/DDBJ databases">
        <title>Caerostris extrusa draft genome.</title>
        <authorList>
            <person name="Kono N."/>
            <person name="Arakawa K."/>
        </authorList>
    </citation>
    <scope>NUCLEOTIDE SEQUENCE [LARGE SCALE GENOMIC DNA]</scope>
</reference>
<dbReference type="AlphaFoldDB" id="A0AAV4Q5I8"/>
<name>A0AAV4Q5I8_CAEEX</name>
<protein>
    <submittedName>
        <fullName evidence="1">Uncharacterized protein</fullName>
    </submittedName>
</protein>
<dbReference type="EMBL" id="BPLR01005694">
    <property type="protein sequence ID" value="GIY04300.1"/>
    <property type="molecule type" value="Genomic_DNA"/>
</dbReference>
<proteinExistence type="predicted"/>
<dbReference type="Proteomes" id="UP001054945">
    <property type="component" value="Unassembled WGS sequence"/>
</dbReference>
<sequence>MMLQIHSNSALRFSLGSVDVFFSLSNFIGFQLPRRVLPAVGWRWLRFRTKKSQPRPPTPHLDLLPRLSKRYPATKWGASPKGPQLHSRIDNISTSQFDLVRPDAQPLLPKRCGRG</sequence>
<gene>
    <name evidence="1" type="ORF">CEXT_689181</name>
</gene>